<dbReference type="EMBL" id="BOOI01000049">
    <property type="protein sequence ID" value="GIH86704.1"/>
    <property type="molecule type" value="Genomic_DNA"/>
</dbReference>
<dbReference type="GO" id="GO:1901135">
    <property type="term" value="P:carbohydrate derivative metabolic process"/>
    <property type="evidence" value="ECO:0007669"/>
    <property type="project" value="InterPro"/>
</dbReference>
<organism evidence="2 3">
    <name type="scientific">Planobispora rosea</name>
    <dbReference type="NCBI Taxonomy" id="35762"/>
    <lineage>
        <taxon>Bacteria</taxon>
        <taxon>Bacillati</taxon>
        <taxon>Actinomycetota</taxon>
        <taxon>Actinomycetes</taxon>
        <taxon>Streptosporangiales</taxon>
        <taxon>Streptosporangiaceae</taxon>
        <taxon>Planobispora</taxon>
    </lineage>
</organism>
<comment type="caution">
    <text evidence="2">The sequence shown here is derived from an EMBL/GenBank/DDBJ whole genome shotgun (WGS) entry which is preliminary data.</text>
</comment>
<feature type="domain" description="SIS" evidence="1">
    <location>
        <begin position="29"/>
        <end position="188"/>
    </location>
</feature>
<dbReference type="InterPro" id="IPR001347">
    <property type="entry name" value="SIS_dom"/>
</dbReference>
<evidence type="ECO:0000313" key="2">
    <source>
        <dbReference type="EMBL" id="GIH86704.1"/>
    </source>
</evidence>
<sequence length="234" mass="23348">MHPHLSRLSAALAAVDSDTPTISVWGRKLAAVLSGGGRLLACGNGGSAAEAQHLTAELVGRFRADRRPYAAIPLHADTSSVTAIGNDYGVEEVYARQVRAHGRPGDVLLCLSTSGTSPNVLAAAMAAREVGVTTWALTGPAPNPLAELCDDALPVAAGNTATVQEVHLAVIHMLCAALEEACGDALEEAREDTAGVMGGAMAGAMTEDTAGDAAGDAAGAVAGAAAGNVLEGTC</sequence>
<keyword evidence="3" id="KW-1185">Reference proteome</keyword>
<gene>
    <name evidence="2" type="primary">gmhA</name>
    <name evidence="2" type="ORF">Pro02_51120</name>
</gene>
<dbReference type="Gene3D" id="3.40.50.10490">
    <property type="entry name" value="Glucose-6-phosphate isomerase like protein, domain 1"/>
    <property type="match status" value="1"/>
</dbReference>
<dbReference type="AlphaFoldDB" id="A0A8J3WE83"/>
<proteinExistence type="predicted"/>
<name>A0A8J3WE83_PLARO</name>
<dbReference type="Proteomes" id="UP000655044">
    <property type="component" value="Unassembled WGS sequence"/>
</dbReference>
<dbReference type="GO" id="GO:0097367">
    <property type="term" value="F:carbohydrate derivative binding"/>
    <property type="evidence" value="ECO:0007669"/>
    <property type="project" value="InterPro"/>
</dbReference>
<dbReference type="InterPro" id="IPR035461">
    <property type="entry name" value="GmhA/DiaA"/>
</dbReference>
<dbReference type="PROSITE" id="PS51464">
    <property type="entry name" value="SIS"/>
    <property type="match status" value="1"/>
</dbReference>
<evidence type="ECO:0000313" key="3">
    <source>
        <dbReference type="Proteomes" id="UP000655044"/>
    </source>
</evidence>
<dbReference type="CDD" id="cd05006">
    <property type="entry name" value="SIS_GmhA"/>
    <property type="match status" value="1"/>
</dbReference>
<dbReference type="GO" id="GO:0016853">
    <property type="term" value="F:isomerase activity"/>
    <property type="evidence" value="ECO:0007669"/>
    <property type="project" value="UniProtKB-KW"/>
</dbReference>
<reference evidence="2" key="1">
    <citation type="submission" date="2021-01" db="EMBL/GenBank/DDBJ databases">
        <title>Whole genome shotgun sequence of Planobispora rosea NBRC 15558.</title>
        <authorList>
            <person name="Komaki H."/>
            <person name="Tamura T."/>
        </authorList>
    </citation>
    <scope>NUCLEOTIDE SEQUENCE</scope>
    <source>
        <strain evidence="2">NBRC 15558</strain>
    </source>
</reference>
<dbReference type="InterPro" id="IPR050099">
    <property type="entry name" value="SIS_GmhA/DiaA_subfam"/>
</dbReference>
<dbReference type="PANTHER" id="PTHR30390:SF6">
    <property type="entry name" value="DNAA INITIATOR-ASSOCIATING PROTEIN DIAA"/>
    <property type="match status" value="1"/>
</dbReference>
<dbReference type="InterPro" id="IPR046348">
    <property type="entry name" value="SIS_dom_sf"/>
</dbReference>
<keyword evidence="2" id="KW-0413">Isomerase</keyword>
<dbReference type="PANTHER" id="PTHR30390">
    <property type="entry name" value="SEDOHEPTULOSE 7-PHOSPHATE ISOMERASE / DNAA INITIATOR-ASSOCIATING FACTOR FOR REPLICATION INITIATION"/>
    <property type="match status" value="1"/>
</dbReference>
<dbReference type="SUPFAM" id="SSF53697">
    <property type="entry name" value="SIS domain"/>
    <property type="match status" value="1"/>
</dbReference>
<dbReference type="Pfam" id="PF13580">
    <property type="entry name" value="SIS_2"/>
    <property type="match status" value="1"/>
</dbReference>
<dbReference type="OrthoDB" id="9810929at2"/>
<evidence type="ECO:0000259" key="1">
    <source>
        <dbReference type="PROSITE" id="PS51464"/>
    </source>
</evidence>
<accession>A0A8J3WE83</accession>
<protein>
    <submittedName>
        <fullName evidence="2">Phosphoheptose isomerase</fullName>
    </submittedName>
</protein>